<evidence type="ECO:0000313" key="3">
    <source>
        <dbReference type="Proteomes" id="UP000216752"/>
    </source>
</evidence>
<dbReference type="RefSeq" id="WP_281253714.1">
    <property type="nucleotide sequence ID" value="NZ_CP155573.1"/>
</dbReference>
<evidence type="ECO:0000256" key="1">
    <source>
        <dbReference type="SAM" id="Coils"/>
    </source>
</evidence>
<accession>A0ABZ3IVF7</accession>
<keyword evidence="3" id="KW-1185">Reference proteome</keyword>
<proteinExistence type="predicted"/>
<keyword evidence="1" id="KW-0175">Coiled coil</keyword>
<gene>
    <name evidence="2" type="ORF">SPSIL_057300</name>
</gene>
<organism evidence="2 3">
    <name type="scientific">Sporomusa silvacetica DSM 10669</name>
    <dbReference type="NCBI Taxonomy" id="1123289"/>
    <lineage>
        <taxon>Bacteria</taxon>
        <taxon>Bacillati</taxon>
        <taxon>Bacillota</taxon>
        <taxon>Negativicutes</taxon>
        <taxon>Selenomonadales</taxon>
        <taxon>Sporomusaceae</taxon>
        <taxon>Sporomusa</taxon>
    </lineage>
</organism>
<feature type="coiled-coil region" evidence="1">
    <location>
        <begin position="9"/>
        <end position="40"/>
    </location>
</feature>
<reference evidence="2" key="1">
    <citation type="submission" date="2024-05" db="EMBL/GenBank/DDBJ databases">
        <title>Isolation and characterization of Sporomusa carbonis sp. nov., a carboxydotrophic hydrogenogen in the genus of Sporomusa isolated from a charcoal burning pile.</title>
        <authorList>
            <person name="Boeer T."/>
            <person name="Rosenbaum F."/>
            <person name="Eysell L."/>
            <person name="Mueller V."/>
            <person name="Daniel R."/>
            <person name="Poehlein A."/>
        </authorList>
    </citation>
    <scope>NUCLEOTIDE SEQUENCE [LARGE SCALE GENOMIC DNA]</scope>
    <source>
        <strain evidence="2">DSM 10669</strain>
    </source>
</reference>
<name>A0ABZ3IVF7_9FIRM</name>
<protein>
    <submittedName>
        <fullName evidence="2">Uncharacterized protein</fullName>
    </submittedName>
</protein>
<dbReference type="Proteomes" id="UP000216752">
    <property type="component" value="Chromosome"/>
</dbReference>
<sequence length="44" mass="5201">MKSADKIEFDMTEEEFQKLLDELPKLLQELEKERDIENSESLAS</sequence>
<dbReference type="EMBL" id="CP155573">
    <property type="protein sequence ID" value="XFO69496.1"/>
    <property type="molecule type" value="Genomic_DNA"/>
</dbReference>
<evidence type="ECO:0000313" key="2">
    <source>
        <dbReference type="EMBL" id="XFO69496.1"/>
    </source>
</evidence>